<evidence type="ECO:0000313" key="2">
    <source>
        <dbReference type="EMBL" id="KRY27530.1"/>
    </source>
</evidence>
<protein>
    <submittedName>
        <fullName evidence="2">Uncharacterized protein</fullName>
    </submittedName>
</protein>
<feature type="compositionally biased region" description="Polar residues" evidence="1">
    <location>
        <begin position="40"/>
        <end position="49"/>
    </location>
</feature>
<evidence type="ECO:0000313" key="3">
    <source>
        <dbReference type="Proteomes" id="UP000054653"/>
    </source>
</evidence>
<dbReference type="Proteomes" id="UP000054653">
    <property type="component" value="Unassembled WGS sequence"/>
</dbReference>
<organism evidence="2 3">
    <name type="scientific">Trichinella britovi</name>
    <name type="common">Parasitic roundworm</name>
    <dbReference type="NCBI Taxonomy" id="45882"/>
    <lineage>
        <taxon>Eukaryota</taxon>
        <taxon>Metazoa</taxon>
        <taxon>Ecdysozoa</taxon>
        <taxon>Nematoda</taxon>
        <taxon>Enoplea</taxon>
        <taxon>Dorylaimia</taxon>
        <taxon>Trichinellida</taxon>
        <taxon>Trichinellidae</taxon>
        <taxon>Trichinella</taxon>
    </lineage>
</organism>
<proteinExistence type="predicted"/>
<reference evidence="2 3" key="1">
    <citation type="submission" date="2015-01" db="EMBL/GenBank/DDBJ databases">
        <title>Evolution of Trichinella species and genotypes.</title>
        <authorList>
            <person name="Korhonen P.K."/>
            <person name="Edoardo P."/>
            <person name="Giuseppe L.R."/>
            <person name="Gasser R.B."/>
        </authorList>
    </citation>
    <scope>NUCLEOTIDE SEQUENCE [LARGE SCALE GENOMIC DNA]</scope>
    <source>
        <strain evidence="2">ISS120</strain>
    </source>
</reference>
<sequence>MSETTVSGHSMEYSICLPFVIRLSGLDGNEQKMDAEMDSGITNTGASEKTTPEKFL</sequence>
<comment type="caution">
    <text evidence="2">The sequence shown here is derived from an EMBL/GenBank/DDBJ whole genome shotgun (WGS) entry which is preliminary data.</text>
</comment>
<gene>
    <name evidence="2" type="ORF">T03_10282</name>
</gene>
<keyword evidence="3" id="KW-1185">Reference proteome</keyword>
<accession>A0A0V1ASB9</accession>
<feature type="region of interest" description="Disordered" evidence="1">
    <location>
        <begin position="37"/>
        <end position="56"/>
    </location>
</feature>
<dbReference type="EMBL" id="JYDI01001616">
    <property type="protein sequence ID" value="KRY27530.1"/>
    <property type="molecule type" value="Genomic_DNA"/>
</dbReference>
<dbReference type="AlphaFoldDB" id="A0A0V1ASB9"/>
<evidence type="ECO:0000256" key="1">
    <source>
        <dbReference type="SAM" id="MobiDB-lite"/>
    </source>
</evidence>
<name>A0A0V1ASB9_TRIBR</name>